<keyword evidence="6" id="KW-0446">Lipid-binding</keyword>
<feature type="compositionally biased region" description="Acidic residues" evidence="10">
    <location>
        <begin position="102"/>
        <end position="122"/>
    </location>
</feature>
<sequence length="422" mass="47588">MSIDIDWRKISDESVIAESLRVFLDDHMKTISSPSFIDNLSVTRVSLGSIPPQITIRHIGDPFNDFYEADEPSEHNGEHSDEVKSSKEPSETNESLDSGILENDDDDDDDYDEDNEQEEFYEDNFISQQIERDSEALRSATDSTEISSPTPTLPSGNLTDVPSLLLSSNSNSMNYIHNLPQNMIGLGTPHHGTETPTLSLFHQNTLLQSSVSKQKIALNDKTNGRDESDIQILVEFNYEGDFEIEFSVNLLLNFPSPKFITLPIKLRVTELEIHSLAVIAYLKNSVCFAFLCDVCDADNDYFPLLLRTGSIAMGGTIVDYVNAANNRERIDIIKNVRIESEIGEMETNVLRNVGKVEKFLVDQIRSLLRQEIAWPNWICLDMNEDEGDEVNDNEDDNTFSSAGTEDFTSEKDKEKSEFETTN</sequence>
<evidence type="ECO:0000313" key="12">
    <source>
        <dbReference type="EMBL" id="KAG7192628.1"/>
    </source>
</evidence>
<dbReference type="GO" id="GO:0008289">
    <property type="term" value="F:lipid binding"/>
    <property type="evidence" value="ECO:0007669"/>
    <property type="project" value="UniProtKB-KW"/>
</dbReference>
<evidence type="ECO:0000256" key="9">
    <source>
        <dbReference type="HAMAP-Rule" id="MF_03104"/>
    </source>
</evidence>
<keyword evidence="13" id="KW-1185">Reference proteome</keyword>
<comment type="caution">
    <text evidence="12">The sequence shown here is derived from an EMBL/GenBank/DDBJ whole genome shotgun (WGS) entry which is preliminary data.</text>
</comment>
<dbReference type="GO" id="GO:0045040">
    <property type="term" value="P:protein insertion into mitochondrial outer membrane"/>
    <property type="evidence" value="ECO:0007669"/>
    <property type="project" value="UniProtKB-UniRule"/>
</dbReference>
<feature type="compositionally biased region" description="Acidic residues" evidence="10">
    <location>
        <begin position="385"/>
        <end position="397"/>
    </location>
</feature>
<dbReference type="GO" id="GO:0032865">
    <property type="term" value="C:ERMES complex"/>
    <property type="evidence" value="ECO:0007669"/>
    <property type="project" value="UniProtKB-UniRule"/>
</dbReference>
<dbReference type="EMBL" id="JAHMUF010000017">
    <property type="protein sequence ID" value="KAG7192628.1"/>
    <property type="molecule type" value="Genomic_DNA"/>
</dbReference>
<organism evidence="12 13">
    <name type="scientific">Scheffersomyces spartinae</name>
    <dbReference type="NCBI Taxonomy" id="45513"/>
    <lineage>
        <taxon>Eukaryota</taxon>
        <taxon>Fungi</taxon>
        <taxon>Dikarya</taxon>
        <taxon>Ascomycota</taxon>
        <taxon>Saccharomycotina</taxon>
        <taxon>Pichiomycetes</taxon>
        <taxon>Debaryomycetaceae</taxon>
        <taxon>Scheffersomyces</taxon>
    </lineage>
</organism>
<comment type="similarity">
    <text evidence="9">Belongs to the MDM12 family.</text>
</comment>
<feature type="compositionally biased region" description="Basic and acidic residues" evidence="10">
    <location>
        <begin position="72"/>
        <end position="90"/>
    </location>
</feature>
<dbReference type="Pfam" id="PF26544">
    <property type="entry name" value="Mdm12"/>
    <property type="match status" value="2"/>
</dbReference>
<dbReference type="InterPro" id="IPR027532">
    <property type="entry name" value="Mdm12"/>
</dbReference>
<feature type="compositionally biased region" description="Basic and acidic residues" evidence="10">
    <location>
        <begin position="408"/>
        <end position="422"/>
    </location>
</feature>
<reference evidence="12" key="1">
    <citation type="submission" date="2021-03" db="EMBL/GenBank/DDBJ databases">
        <authorList>
            <person name="Palmer J.M."/>
        </authorList>
    </citation>
    <scope>NUCLEOTIDE SEQUENCE</scope>
    <source>
        <strain evidence="12">ARV_011</strain>
    </source>
</reference>
<feature type="region of interest" description="Disordered" evidence="10">
    <location>
        <begin position="385"/>
        <end position="422"/>
    </location>
</feature>
<keyword evidence="8 9" id="KW-0472">Membrane</keyword>
<keyword evidence="5" id="KW-0445">Lipid transport</keyword>
<dbReference type="GO" id="GO:1990456">
    <property type="term" value="P:mitochondrion-endoplasmic reticulum membrane tethering"/>
    <property type="evidence" value="ECO:0007669"/>
    <property type="project" value="TreeGrafter"/>
</dbReference>
<evidence type="ECO:0000313" key="13">
    <source>
        <dbReference type="Proteomes" id="UP000790833"/>
    </source>
</evidence>
<evidence type="ECO:0000256" key="2">
    <source>
        <dbReference type="ARBA" id="ARBA00022448"/>
    </source>
</evidence>
<dbReference type="OrthoDB" id="3356905at2759"/>
<dbReference type="GO" id="GO:0005789">
    <property type="term" value="C:endoplasmic reticulum membrane"/>
    <property type="evidence" value="ECO:0007669"/>
    <property type="project" value="UniProtKB-SubCell"/>
</dbReference>
<dbReference type="AlphaFoldDB" id="A0A9P8AHF1"/>
<proteinExistence type="inferred from homology"/>
<accession>A0A9P8AHF1</accession>
<evidence type="ECO:0000256" key="4">
    <source>
        <dbReference type="ARBA" id="ARBA00022824"/>
    </source>
</evidence>
<evidence type="ECO:0000256" key="7">
    <source>
        <dbReference type="ARBA" id="ARBA00023128"/>
    </source>
</evidence>
<comment type="subcellular location">
    <subcellularLocation>
        <location evidence="1">Membrane</location>
    </subcellularLocation>
    <subcellularLocation>
        <location evidence="9">Mitochondrion outer membrane</location>
        <topology evidence="9">Peripheral membrane protein</topology>
        <orientation evidence="9">Cytoplasmic side</orientation>
    </subcellularLocation>
    <subcellularLocation>
        <location evidence="9">Endoplasmic reticulum membrane</location>
        <topology evidence="9">Peripheral membrane protein</topology>
        <orientation evidence="9">Cytoplasmic side</orientation>
    </subcellularLocation>
    <text evidence="9">The ERMES/MDM complex localizes to a few discrete foci (around 10 per single cell), that represent mitochondria-endoplasmic reticulum junctions. These foci are often found next to mtDNA nucleoids.</text>
</comment>
<comment type="function">
    <text evidence="9">Component of the ERMES/MDM complex, which serves as a molecular tether to connect the endoplasmic reticulum (ER) and mitochondria. Components of this complex are involved in the control of mitochondrial shape and protein biogenesis, and function in nonvesicular lipid trafficking between the ER and mitochondria. MDM12 is required for the interaction of the ER-resident membrane protein MMM1 and the outer mitochondrial membrane-resident beta-barrel protein MDM10. The MDM12-MMM1 subcomplex functions in the major beta-barrel assembly pathway that is responsible for biogenesis of all mitochondrial outer membrane beta-barrel proteins, and acts in a late step after the SAM complex. The MDM10-MDM12-MMM1 subcomplex further acts in the TOM40-specific pathway after the action of the MDM12-MMM1 complex. Essential for establishing and maintaining the structure of mitochondria and maintenance of mtDNA nucleoids.</text>
</comment>
<evidence type="ECO:0000256" key="10">
    <source>
        <dbReference type="SAM" id="MobiDB-lite"/>
    </source>
</evidence>
<evidence type="ECO:0000256" key="6">
    <source>
        <dbReference type="ARBA" id="ARBA00023121"/>
    </source>
</evidence>
<feature type="region of interest" description="Disordered" evidence="10">
    <location>
        <begin position="63"/>
        <end position="161"/>
    </location>
</feature>
<name>A0A9P8AHF1_9ASCO</name>
<keyword evidence="7 9" id="KW-0496">Mitochondrion</keyword>
<dbReference type="InterPro" id="IPR031468">
    <property type="entry name" value="SMP_LBD"/>
</dbReference>
<keyword evidence="2" id="KW-0813">Transport</keyword>
<evidence type="ECO:0000259" key="11">
    <source>
        <dbReference type="PROSITE" id="PS51847"/>
    </source>
</evidence>
<evidence type="ECO:0000256" key="8">
    <source>
        <dbReference type="ARBA" id="ARBA00023136"/>
    </source>
</evidence>
<dbReference type="RefSeq" id="XP_043048178.1">
    <property type="nucleotide sequence ID" value="XM_043192514.1"/>
</dbReference>
<dbReference type="Proteomes" id="UP000790833">
    <property type="component" value="Unassembled WGS sequence"/>
</dbReference>
<dbReference type="GO" id="GO:0015914">
    <property type="term" value="P:phospholipid transport"/>
    <property type="evidence" value="ECO:0007669"/>
    <property type="project" value="TreeGrafter"/>
</dbReference>
<keyword evidence="4 9" id="KW-0256">Endoplasmic reticulum</keyword>
<dbReference type="PANTHER" id="PTHR28204">
    <property type="entry name" value="MITOCHONDRIAL DISTRIBUTION AND MORPHOLOGY PROTEIN 12"/>
    <property type="match status" value="1"/>
</dbReference>
<dbReference type="HAMAP" id="MF_03104">
    <property type="entry name" value="Mdm12"/>
    <property type="match status" value="1"/>
</dbReference>
<protein>
    <recommendedName>
        <fullName evidence="9">Mitochondrial distribution and morphology protein 12</fullName>
    </recommendedName>
    <alternativeName>
        <fullName evidence="9">Mitochondrial inheritance component MDM12</fullName>
    </alternativeName>
</protein>
<feature type="domain" description="SMP-LTD" evidence="11">
    <location>
        <begin position="1"/>
        <end position="383"/>
    </location>
</feature>
<gene>
    <name evidence="9 12" type="primary">MDM12</name>
    <name evidence="12" type="ORF">KQ657_001730</name>
</gene>
<evidence type="ECO:0000256" key="1">
    <source>
        <dbReference type="ARBA" id="ARBA00004370"/>
    </source>
</evidence>
<dbReference type="PROSITE" id="PS51847">
    <property type="entry name" value="SMP"/>
    <property type="match status" value="1"/>
</dbReference>
<evidence type="ECO:0000256" key="3">
    <source>
        <dbReference type="ARBA" id="ARBA00022787"/>
    </source>
</evidence>
<dbReference type="CDD" id="cd21672">
    <property type="entry name" value="SMP_Mdm12"/>
    <property type="match status" value="1"/>
</dbReference>
<comment type="subunit">
    <text evidence="9">Component of the ER-mitochondria encounter structure (ERMES) or MDM complex, composed of MMM1, MDM10, MDM12 and MDM34. A MMM1 homodimer associates with one molecule of MDM12 on each side in a pairwise head-to-tail manner, and the SMP-LTD domains of MMM1 and MDM12 generate a continuous hydrophobic tunnel for phospholipid trafficking.</text>
</comment>
<dbReference type="GeneID" id="66115104"/>
<keyword evidence="3 9" id="KW-1000">Mitochondrion outer membrane</keyword>
<evidence type="ECO:0000256" key="5">
    <source>
        <dbReference type="ARBA" id="ARBA00023055"/>
    </source>
</evidence>
<feature type="compositionally biased region" description="Polar residues" evidence="10">
    <location>
        <begin position="140"/>
        <end position="160"/>
    </location>
</feature>
<dbReference type="PANTHER" id="PTHR28204:SF1">
    <property type="entry name" value="MITOCHONDRIAL DISTRIBUTION AND MORPHOLOGY PROTEIN 12"/>
    <property type="match status" value="1"/>
</dbReference>